<dbReference type="Proteomes" id="UP001165652">
    <property type="component" value="Unassembled WGS sequence"/>
</dbReference>
<protein>
    <submittedName>
        <fullName evidence="4">Ribosomal protein S18-alanine N-acetyltransferase</fullName>
        <ecNumber evidence="4">2.3.1.266</ecNumber>
    </submittedName>
</protein>
<dbReference type="NCBIfam" id="TIGR01575">
    <property type="entry name" value="rimI"/>
    <property type="match status" value="1"/>
</dbReference>
<dbReference type="EC" id="2.3.1.266" evidence="4"/>
<reference evidence="4" key="2">
    <citation type="submission" date="2023-02" db="EMBL/GenBank/DDBJ databases">
        <authorList>
            <person name="Rayyan A."/>
            <person name="Meyer T."/>
            <person name="Kyndt J.A."/>
        </authorList>
    </citation>
    <scope>NUCLEOTIDE SEQUENCE</scope>
    <source>
        <strain evidence="4">DSM 9987</strain>
    </source>
</reference>
<dbReference type="GO" id="GO:0005840">
    <property type="term" value="C:ribosome"/>
    <property type="evidence" value="ECO:0007669"/>
    <property type="project" value="UniProtKB-KW"/>
</dbReference>
<reference evidence="4" key="1">
    <citation type="journal article" date="2023" name="Microbiol Resour">
        <title>Genome Sequences of Rhodoplanes serenus and Two Thermotolerant Strains, Rhodoplanes tepidamans and 'Rhodoplanes cryptolactis,' Further Refine the Genus.</title>
        <authorList>
            <person name="Rayyan A.A."/>
            <person name="Kyndt J.A."/>
        </authorList>
    </citation>
    <scope>NUCLEOTIDE SEQUENCE</scope>
    <source>
        <strain evidence="4">DSM 9987</strain>
    </source>
</reference>
<sequence length="161" mass="17572">MIELVRRWWKGGDARLGEAEPADAAALAALHAASFRRGWSEEEFERLLAERNVVADMAVMGEEAAGFVMSRKAVDEAEILSVAVAPARRNRGVASRLLAVHLGRLASTGVERVFLEVDRDNVPARRLYDSAGFREVGQRPGYYDRGGGPAAVALVLRRDLA</sequence>
<name>A0ABT5JFP2_RHOTP</name>
<dbReference type="PANTHER" id="PTHR43877:SF2">
    <property type="entry name" value="AMINOALKYLPHOSPHONATE N-ACETYLTRANSFERASE-RELATED"/>
    <property type="match status" value="1"/>
</dbReference>
<comment type="caution">
    <text evidence="4">The sequence shown here is derived from an EMBL/GenBank/DDBJ whole genome shotgun (WGS) entry which is preliminary data.</text>
</comment>
<dbReference type="InterPro" id="IPR000182">
    <property type="entry name" value="GNAT_dom"/>
</dbReference>
<keyword evidence="4" id="KW-0687">Ribonucleoprotein</keyword>
<dbReference type="InterPro" id="IPR006464">
    <property type="entry name" value="AcTrfase_RimI/Ard1"/>
</dbReference>
<dbReference type="SUPFAM" id="SSF55729">
    <property type="entry name" value="Acyl-CoA N-acyltransferases (Nat)"/>
    <property type="match status" value="1"/>
</dbReference>
<dbReference type="Pfam" id="PF00583">
    <property type="entry name" value="Acetyltransf_1"/>
    <property type="match status" value="1"/>
</dbReference>
<keyword evidence="5" id="KW-1185">Reference proteome</keyword>
<proteinExistence type="predicted"/>
<feature type="domain" description="N-acetyltransferase" evidence="3">
    <location>
        <begin position="14"/>
        <end position="161"/>
    </location>
</feature>
<dbReference type="EMBL" id="JAQQLI010000044">
    <property type="protein sequence ID" value="MDC7788432.1"/>
    <property type="molecule type" value="Genomic_DNA"/>
</dbReference>
<dbReference type="PROSITE" id="PS51186">
    <property type="entry name" value="GNAT"/>
    <property type="match status" value="1"/>
</dbReference>
<evidence type="ECO:0000259" key="3">
    <source>
        <dbReference type="PROSITE" id="PS51186"/>
    </source>
</evidence>
<evidence type="ECO:0000313" key="4">
    <source>
        <dbReference type="EMBL" id="MDC7788432.1"/>
    </source>
</evidence>
<dbReference type="PANTHER" id="PTHR43877">
    <property type="entry name" value="AMINOALKYLPHOSPHONATE N-ACETYLTRANSFERASE-RELATED-RELATED"/>
    <property type="match status" value="1"/>
</dbReference>
<evidence type="ECO:0000313" key="5">
    <source>
        <dbReference type="Proteomes" id="UP001165652"/>
    </source>
</evidence>
<keyword evidence="1 4" id="KW-0808">Transferase</keyword>
<keyword evidence="2 4" id="KW-0012">Acyltransferase</keyword>
<keyword evidence="4" id="KW-0689">Ribosomal protein</keyword>
<dbReference type="GO" id="GO:0008999">
    <property type="term" value="F:protein-N-terminal-alanine acetyltransferase activity"/>
    <property type="evidence" value="ECO:0007669"/>
    <property type="project" value="UniProtKB-EC"/>
</dbReference>
<dbReference type="RefSeq" id="WP_272779266.1">
    <property type="nucleotide sequence ID" value="NZ_JAQQLI010000044.1"/>
</dbReference>
<evidence type="ECO:0000256" key="2">
    <source>
        <dbReference type="ARBA" id="ARBA00023315"/>
    </source>
</evidence>
<dbReference type="InterPro" id="IPR016181">
    <property type="entry name" value="Acyl_CoA_acyltransferase"/>
</dbReference>
<gene>
    <name evidence="4" type="primary">rimI</name>
    <name evidence="4" type="ORF">PQJ73_22305</name>
</gene>
<organism evidence="4 5">
    <name type="scientific">Rhodoplanes tepidamans</name>
    <name type="common">Rhodoplanes cryptolactis</name>
    <dbReference type="NCBI Taxonomy" id="200616"/>
    <lineage>
        <taxon>Bacteria</taxon>
        <taxon>Pseudomonadati</taxon>
        <taxon>Pseudomonadota</taxon>
        <taxon>Alphaproteobacteria</taxon>
        <taxon>Hyphomicrobiales</taxon>
        <taxon>Nitrobacteraceae</taxon>
        <taxon>Rhodoplanes</taxon>
    </lineage>
</organism>
<dbReference type="CDD" id="cd04301">
    <property type="entry name" value="NAT_SF"/>
    <property type="match status" value="1"/>
</dbReference>
<dbReference type="Gene3D" id="3.40.630.30">
    <property type="match status" value="1"/>
</dbReference>
<evidence type="ECO:0000256" key="1">
    <source>
        <dbReference type="ARBA" id="ARBA00022679"/>
    </source>
</evidence>
<accession>A0ABT5JFP2</accession>
<dbReference type="InterPro" id="IPR050832">
    <property type="entry name" value="Bact_Acetyltransf"/>
</dbReference>